<evidence type="ECO:0000259" key="1">
    <source>
        <dbReference type="Pfam" id="PF00535"/>
    </source>
</evidence>
<dbReference type="Pfam" id="PF00535">
    <property type="entry name" value="Glycos_transf_2"/>
    <property type="match status" value="1"/>
</dbReference>
<gene>
    <name evidence="2" type="ORF">D1164_12895</name>
</gene>
<dbReference type="InterPro" id="IPR029044">
    <property type="entry name" value="Nucleotide-diphossugar_trans"/>
</dbReference>
<dbReference type="AlphaFoldDB" id="A0A399CZS5"/>
<reference evidence="2 3" key="1">
    <citation type="journal article" date="2015" name="Int. J. Syst. Evol. Microbiol.">
        <title>Mariniphaga sediminis sp. nov., isolated from coastal sediment.</title>
        <authorList>
            <person name="Wang F.Q."/>
            <person name="Shen Q.Y."/>
            <person name="Chen G.J."/>
            <person name="Du Z.J."/>
        </authorList>
    </citation>
    <scope>NUCLEOTIDE SEQUENCE [LARGE SCALE GENOMIC DNA]</scope>
    <source>
        <strain evidence="2 3">SY21</strain>
    </source>
</reference>
<dbReference type="Gene3D" id="3.90.550.10">
    <property type="entry name" value="Spore Coat Polysaccharide Biosynthesis Protein SpsA, Chain A"/>
    <property type="match status" value="1"/>
</dbReference>
<feature type="domain" description="Glycosyltransferase 2-like" evidence="1">
    <location>
        <begin position="246"/>
        <end position="385"/>
    </location>
</feature>
<dbReference type="PANTHER" id="PTHR43685:SF2">
    <property type="entry name" value="GLYCOSYLTRANSFERASE 2-LIKE DOMAIN-CONTAINING PROTEIN"/>
    <property type="match status" value="1"/>
</dbReference>
<dbReference type="OrthoDB" id="1110483at2"/>
<dbReference type="CDD" id="cd00761">
    <property type="entry name" value="Glyco_tranf_GTA_type"/>
    <property type="match status" value="1"/>
</dbReference>
<name>A0A399CZS5_9BACT</name>
<dbReference type="InterPro" id="IPR050834">
    <property type="entry name" value="Glycosyltransf_2"/>
</dbReference>
<accession>A0A399CZS5</accession>
<dbReference type="InterPro" id="IPR001173">
    <property type="entry name" value="Glyco_trans_2-like"/>
</dbReference>
<dbReference type="EMBL" id="QWET01000008">
    <property type="protein sequence ID" value="RIH64929.1"/>
    <property type="molecule type" value="Genomic_DNA"/>
</dbReference>
<sequence>MTKINCFIPAESLSGVANMISELQANSSVEHIFLPKKLVAEAGEKARAFSFETLTGTSVVKRIAEASEEVDYVLLLTKVTSVKLGQFAMERMLEVAESTGAVKVYTDYYEVKEGKLATHPVIDYQEGSLRDDFDFGPLVLYKAEALRAAVKNMKLDFEYAGLYTLRLKVAQQGDLFRIPEYLYTVDETDTRKTGQKVFDYIDPKKRQMQVEMEQAVTEHLKDVGAWLSPDFTPVELKPSDFDKKLSVIIPVRNREKTIADAMESVLIQKTDFDFNLIVVDNHSTDKTTGIIKSIVEKDDRVIHIVPIRQDLGIGGCWNLAIHDSRCGMISMQLDSDDIYKDETTLQKVVDVFEKEKCAMVVGTYQLVNFDLQEIPPGIIDHKEWTPGNGKNNALRINGLGAPRAFYTPVLRDVKIPNTSYGEDYAVGLAISRNYKIGRIYDNIYLCRRWTDNSDAALDIVKMNTHNTYKDRIRTIELKVRQKQNKQVI</sequence>
<dbReference type="Proteomes" id="UP000266441">
    <property type="component" value="Unassembled WGS sequence"/>
</dbReference>
<organism evidence="2 3">
    <name type="scientific">Mariniphaga sediminis</name>
    <dbReference type="NCBI Taxonomy" id="1628158"/>
    <lineage>
        <taxon>Bacteria</taxon>
        <taxon>Pseudomonadati</taxon>
        <taxon>Bacteroidota</taxon>
        <taxon>Bacteroidia</taxon>
        <taxon>Marinilabiliales</taxon>
        <taxon>Prolixibacteraceae</taxon>
        <taxon>Mariniphaga</taxon>
    </lineage>
</organism>
<comment type="caution">
    <text evidence="2">The sequence shown here is derived from an EMBL/GenBank/DDBJ whole genome shotgun (WGS) entry which is preliminary data.</text>
</comment>
<evidence type="ECO:0000313" key="3">
    <source>
        <dbReference type="Proteomes" id="UP000266441"/>
    </source>
</evidence>
<keyword evidence="2" id="KW-0808">Transferase</keyword>
<proteinExistence type="predicted"/>
<dbReference type="PANTHER" id="PTHR43685">
    <property type="entry name" value="GLYCOSYLTRANSFERASE"/>
    <property type="match status" value="1"/>
</dbReference>
<keyword evidence="3" id="KW-1185">Reference proteome</keyword>
<dbReference type="RefSeq" id="WP_119350394.1">
    <property type="nucleotide sequence ID" value="NZ_QWET01000008.1"/>
</dbReference>
<evidence type="ECO:0000313" key="2">
    <source>
        <dbReference type="EMBL" id="RIH64929.1"/>
    </source>
</evidence>
<protein>
    <submittedName>
        <fullName evidence="2">Glycosyltransferase family 2 protein</fullName>
    </submittedName>
</protein>
<dbReference type="GO" id="GO:0016740">
    <property type="term" value="F:transferase activity"/>
    <property type="evidence" value="ECO:0007669"/>
    <property type="project" value="UniProtKB-KW"/>
</dbReference>
<dbReference type="SUPFAM" id="SSF53448">
    <property type="entry name" value="Nucleotide-diphospho-sugar transferases"/>
    <property type="match status" value="1"/>
</dbReference>